<dbReference type="AlphaFoldDB" id="A0A2U1CRC0"/>
<dbReference type="GO" id="GO:0005829">
    <property type="term" value="C:cytosol"/>
    <property type="evidence" value="ECO:0007669"/>
    <property type="project" value="TreeGrafter"/>
</dbReference>
<dbReference type="RefSeq" id="WP_017525198.1">
    <property type="nucleotide sequence ID" value="NZ_JACCEX010000001.1"/>
</dbReference>
<reference evidence="2 3" key="1">
    <citation type="submission" date="2018-04" db="EMBL/GenBank/DDBJ databases">
        <title>Genomic Encyclopedia of Type Strains, Phase IV (KMG-IV): sequencing the most valuable type-strain genomes for metagenomic binning, comparative biology and taxonomic classification.</title>
        <authorList>
            <person name="Goeker M."/>
        </authorList>
    </citation>
    <scope>NUCLEOTIDE SEQUENCE [LARGE SCALE GENOMIC DNA]</scope>
    <source>
        <strain evidence="2 3">DSM 10065</strain>
    </source>
</reference>
<dbReference type="SUPFAM" id="SSF52218">
    <property type="entry name" value="Flavoproteins"/>
    <property type="match status" value="1"/>
</dbReference>
<dbReference type="OrthoDB" id="1643408at2"/>
<dbReference type="Gene3D" id="3.40.50.360">
    <property type="match status" value="1"/>
</dbReference>
<dbReference type="EMBL" id="QEKO01000001">
    <property type="protein sequence ID" value="PVY68447.1"/>
    <property type="molecule type" value="Genomic_DNA"/>
</dbReference>
<evidence type="ECO:0000259" key="1">
    <source>
        <dbReference type="Pfam" id="PF03358"/>
    </source>
</evidence>
<comment type="caution">
    <text evidence="2">The sequence shown here is derived from an EMBL/GenBank/DDBJ whole genome shotgun (WGS) entry which is preliminary data.</text>
</comment>
<dbReference type="GO" id="GO:0016491">
    <property type="term" value="F:oxidoreductase activity"/>
    <property type="evidence" value="ECO:0007669"/>
    <property type="project" value="InterPro"/>
</dbReference>
<dbReference type="PANTHER" id="PTHR30543">
    <property type="entry name" value="CHROMATE REDUCTASE"/>
    <property type="match status" value="1"/>
</dbReference>
<protein>
    <submittedName>
        <fullName evidence="2">NAD(P)H-dependent FMN reductase</fullName>
    </submittedName>
</protein>
<sequence length="197" mass="20692">MDKEAPLIVGIGGTMRPGSTSEMALAAALKMAREMGARTQILSGAALLMDAYEPGATARSEKAGQLVAALRQADGVLISSPSYHGSISGMLKNAIDYTEDMRADERPYLDGRAVGCIVCADGAQAMGSTLFTLRSIIHALRGWPTPYAAALNSAAKPFGPAGEIKDENVEKQLQMMVSQVVGFAQREHTAGGLSLQH</sequence>
<accession>A0A2U1CRC0</accession>
<dbReference type="Proteomes" id="UP000246145">
    <property type="component" value="Unassembled WGS sequence"/>
</dbReference>
<proteinExistence type="predicted"/>
<evidence type="ECO:0000313" key="3">
    <source>
        <dbReference type="Proteomes" id="UP000246145"/>
    </source>
</evidence>
<dbReference type="InterPro" id="IPR050712">
    <property type="entry name" value="NAD(P)H-dep_reductase"/>
</dbReference>
<dbReference type="GO" id="GO:0010181">
    <property type="term" value="F:FMN binding"/>
    <property type="evidence" value="ECO:0007669"/>
    <property type="project" value="TreeGrafter"/>
</dbReference>
<keyword evidence="3" id="KW-1185">Reference proteome</keyword>
<dbReference type="InterPro" id="IPR005025">
    <property type="entry name" value="FMN_Rdtase-like_dom"/>
</dbReference>
<feature type="domain" description="NADPH-dependent FMN reductase-like" evidence="1">
    <location>
        <begin position="8"/>
        <end position="154"/>
    </location>
</feature>
<dbReference type="STRING" id="1231391.GCA_000308195_02854"/>
<dbReference type="InterPro" id="IPR029039">
    <property type="entry name" value="Flavoprotein-like_sf"/>
</dbReference>
<dbReference type="PANTHER" id="PTHR30543:SF21">
    <property type="entry name" value="NAD(P)H-DEPENDENT FMN REDUCTASE LOT6"/>
    <property type="match status" value="1"/>
</dbReference>
<evidence type="ECO:0000313" key="2">
    <source>
        <dbReference type="EMBL" id="PVY68447.1"/>
    </source>
</evidence>
<gene>
    <name evidence="2" type="ORF">C7440_0849</name>
</gene>
<organism evidence="2 3">
    <name type="scientific">Pusillimonas noertemannii</name>
    <dbReference type="NCBI Taxonomy" id="305977"/>
    <lineage>
        <taxon>Bacteria</taxon>
        <taxon>Pseudomonadati</taxon>
        <taxon>Pseudomonadota</taxon>
        <taxon>Betaproteobacteria</taxon>
        <taxon>Burkholderiales</taxon>
        <taxon>Alcaligenaceae</taxon>
        <taxon>Pusillimonas</taxon>
    </lineage>
</organism>
<dbReference type="Pfam" id="PF03358">
    <property type="entry name" value="FMN_red"/>
    <property type="match status" value="1"/>
</dbReference>
<name>A0A2U1CRC0_9BURK</name>